<dbReference type="Proteomes" id="UP000187012">
    <property type="component" value="Unassembled WGS sequence"/>
</dbReference>
<evidence type="ECO:0000313" key="3">
    <source>
        <dbReference type="Proteomes" id="UP000187012"/>
    </source>
</evidence>
<sequence length="103" mass="10803">MLRKLILSLFVLSVGTACAGTPHVGDKVEVRGTLTIRGNEPFTYPVVSTSAKVWQLVGVERASAMKLQNRIVHVTGHVAANAVPSGLPAIQVDSVTEGDAKAP</sequence>
<accession>A0A1N7RLT9</accession>
<dbReference type="STRING" id="1247936.BN2475_50155"/>
<gene>
    <name evidence="2" type="ORF">BN2475_50155</name>
</gene>
<feature type="chain" id="PRO_5009944167" evidence="1">
    <location>
        <begin position="20"/>
        <end position="103"/>
    </location>
</feature>
<proteinExistence type="predicted"/>
<dbReference type="AlphaFoldDB" id="A0A1N7RLT9"/>
<protein>
    <submittedName>
        <fullName evidence="2">Uncharacterized protein</fullName>
    </submittedName>
</protein>
<organism evidence="2 3">
    <name type="scientific">Paraburkholderia ribeironis</name>
    <dbReference type="NCBI Taxonomy" id="1247936"/>
    <lineage>
        <taxon>Bacteria</taxon>
        <taxon>Pseudomonadati</taxon>
        <taxon>Pseudomonadota</taxon>
        <taxon>Betaproteobacteria</taxon>
        <taxon>Burkholderiales</taxon>
        <taxon>Burkholderiaceae</taxon>
        <taxon>Paraburkholderia</taxon>
    </lineage>
</organism>
<dbReference type="EMBL" id="CYGX02000005">
    <property type="protein sequence ID" value="SIT35667.1"/>
    <property type="molecule type" value="Genomic_DNA"/>
</dbReference>
<name>A0A1N7RLT9_9BURK</name>
<dbReference type="PROSITE" id="PS51257">
    <property type="entry name" value="PROKAR_LIPOPROTEIN"/>
    <property type="match status" value="1"/>
</dbReference>
<dbReference type="RefSeq" id="WP_094777912.1">
    <property type="nucleotide sequence ID" value="NZ_CYGX02000005.1"/>
</dbReference>
<keyword evidence="3" id="KW-1185">Reference proteome</keyword>
<keyword evidence="1" id="KW-0732">Signal</keyword>
<evidence type="ECO:0000256" key="1">
    <source>
        <dbReference type="SAM" id="SignalP"/>
    </source>
</evidence>
<feature type="signal peptide" evidence="1">
    <location>
        <begin position="1"/>
        <end position="19"/>
    </location>
</feature>
<reference evidence="2 3" key="1">
    <citation type="submission" date="2016-12" db="EMBL/GenBank/DDBJ databases">
        <authorList>
            <person name="Song W.-J."/>
            <person name="Kurnit D.M."/>
        </authorList>
    </citation>
    <scope>NUCLEOTIDE SEQUENCE [LARGE SCALE GENOMIC DNA]</scope>
    <source>
        <strain evidence="2 3">STM7296</strain>
    </source>
</reference>
<evidence type="ECO:0000313" key="2">
    <source>
        <dbReference type="EMBL" id="SIT35667.1"/>
    </source>
</evidence>
<dbReference type="OrthoDB" id="9099962at2"/>